<gene>
    <name evidence="1" type="ORF">LTRI10_LOCUS36524</name>
</gene>
<accession>A0AAV2FF93</accession>
<dbReference type="Proteomes" id="UP001497516">
    <property type="component" value="Chromosome 6"/>
</dbReference>
<dbReference type="EMBL" id="OZ034819">
    <property type="protein sequence ID" value="CAL1396140.1"/>
    <property type="molecule type" value="Genomic_DNA"/>
</dbReference>
<reference evidence="1 2" key="1">
    <citation type="submission" date="2024-04" db="EMBL/GenBank/DDBJ databases">
        <authorList>
            <person name="Fracassetti M."/>
        </authorList>
    </citation>
    <scope>NUCLEOTIDE SEQUENCE [LARGE SCALE GENOMIC DNA]</scope>
</reference>
<sequence>MLDRAVCNTQWLQSFPESFTTHLTKVKSDHRPILDAMERVRGPRRGEKPIHFLSPWMQHNDFSRALQEGWAKGDSYRRSLALLTMDLRNWNKEVFEDIFARKRRLMAQLNRLEMRNESHPSPISLKEKEEVQLSLQETRRHEAALWYQKARAQWFVEGDLNTRFFHLATLKRRSADRIRRLKREDGDGESFPSHPFHGPVEFGGLLGFGFPYPRRHDQPRC</sequence>
<organism evidence="1 2">
    <name type="scientific">Linum trigynum</name>
    <dbReference type="NCBI Taxonomy" id="586398"/>
    <lineage>
        <taxon>Eukaryota</taxon>
        <taxon>Viridiplantae</taxon>
        <taxon>Streptophyta</taxon>
        <taxon>Embryophyta</taxon>
        <taxon>Tracheophyta</taxon>
        <taxon>Spermatophyta</taxon>
        <taxon>Magnoliopsida</taxon>
        <taxon>eudicotyledons</taxon>
        <taxon>Gunneridae</taxon>
        <taxon>Pentapetalae</taxon>
        <taxon>rosids</taxon>
        <taxon>fabids</taxon>
        <taxon>Malpighiales</taxon>
        <taxon>Linaceae</taxon>
        <taxon>Linum</taxon>
    </lineage>
</organism>
<evidence type="ECO:0000313" key="1">
    <source>
        <dbReference type="EMBL" id="CAL1396140.1"/>
    </source>
</evidence>
<dbReference type="PANTHER" id="PTHR33710">
    <property type="entry name" value="BNAC02G09200D PROTEIN"/>
    <property type="match status" value="1"/>
</dbReference>
<keyword evidence="2" id="KW-1185">Reference proteome</keyword>
<dbReference type="AlphaFoldDB" id="A0AAV2FF93"/>
<name>A0AAV2FF93_9ROSI</name>
<dbReference type="PANTHER" id="PTHR33710:SF77">
    <property type="entry name" value="DNASE I-LIKE SUPERFAMILY PROTEIN"/>
    <property type="match status" value="1"/>
</dbReference>
<proteinExistence type="predicted"/>
<evidence type="ECO:0000313" key="2">
    <source>
        <dbReference type="Proteomes" id="UP001497516"/>
    </source>
</evidence>
<protein>
    <submittedName>
        <fullName evidence="1">Uncharacterized protein</fullName>
    </submittedName>
</protein>